<feature type="compositionally biased region" description="Low complexity" evidence="10">
    <location>
        <begin position="1148"/>
        <end position="1185"/>
    </location>
</feature>
<evidence type="ECO:0000256" key="5">
    <source>
        <dbReference type="ARBA" id="ARBA00022829"/>
    </source>
</evidence>
<dbReference type="GO" id="GO:0045132">
    <property type="term" value="P:meiotic chromosome segregation"/>
    <property type="evidence" value="ECO:0007669"/>
    <property type="project" value="InterPro"/>
</dbReference>
<reference evidence="12 13" key="1">
    <citation type="submission" date="2018-03" db="EMBL/GenBank/DDBJ databases">
        <authorList>
            <person name="Guldener U."/>
        </authorList>
    </citation>
    <scope>NUCLEOTIDE SEQUENCE [LARGE SCALE GENOMIC DNA]</scope>
    <source>
        <strain evidence="12 13">NBRC100155</strain>
    </source>
</reference>
<feature type="compositionally biased region" description="Low complexity" evidence="10">
    <location>
        <begin position="950"/>
        <end position="987"/>
    </location>
</feature>
<sequence length="1201" mass="125088">MPPATRREVRLSASLPHPTAENGASQSIESSRSATLLIPNMESILENFEQFKRKHISQNREIIKANAVAQIRIRELEDRIQTLENEKIQKEIDTISLTNQVAQLRRAIGCIHAGWEAIGRGLALGAADSISSHLPASNRVSVEPNSNTILVRSVAKPPEGHIVSLPEESPPKSHYLLLPHSLAASDARARFTPASEPYHDDWQHHFEALRAANSAGPDSSQPFSANNAANSALDIDGAPSPMGSPELPMELEDAIAAASSHSTPRHWLLPQVAASTSSTSMPFETESTTSDDQESNHSASRQPLRRSGRKSSRRQSGYIPQSGYSETHSRSQSPDPDSAHSTPAPSSDPYLPSESNSETMDGILMYRGRDQAAFVRSSSHHHPDTPLVDITNGAFASSSSLYDPTGMYINDDARLADATPRKTRKESDPHAASNIVSANLPASEARTPGGRKRKVPTHETHDPLPTPARLFSAAIDKTPPAATAVAEAEADPQTGRTRRVRKSINYALPKLNTKMRKPDPSDLVPASTPHRSNGATPASARGMIGSTGNLSDIRKLHEAAALRQSPAERTSNMRSKGSPGRASGDASRGEDEGGARMADLFEIRQHATHLVDQKPSINSRSSTAHSFWGMDGIADTSDDDSRVTSNADLGELAELEAAMGDLCTADEVRQVDTPRALQPSMWPSQSATQMSASSSTDSMASCSSSTASNGTGTKRPSLRRKTTTLPSRSRQSSVEQPLQNDAVPAADSDLINSSHDADPSTVPTPSIKAESSSSAKALSNAPMGSTRATSTTQINADTKKATERLRAGSAASTSTELGNGRPPAPSGGLAAGMKPKQRPASAGAALAGSRSTNGSSSASAVVERPRTFSGTSAANAGLTHSTASTSSVGRTASSTSSQRASLHSALTNQTKATPGQVTPRIGAKGLPTSTTPSFKESPRFAGTPILRPTLSTSSLASESSGRSSPALSAASTGSTGTQLSTSTRTSLKASVTSATSQAKTQRPGTAGSTVSTSSSSREGSTPKLKESISNASLNSARPQPARSMPSLRRATEKTGVTSTPRITVRSSSSTLSAASGVANSSSSATPAASIAASKVAKAISSTTSSRAKESAPSPLGLGIDFSSMLNDGSAGKELINLTDDDDQVLRGSSSSSGDPSSSFSSEAHSSSPTSVGKTSSDDTSASGASLAKARRTSRRISGLTA</sequence>
<dbReference type="GO" id="GO:0005634">
    <property type="term" value="C:nucleus"/>
    <property type="evidence" value="ECO:0007669"/>
    <property type="project" value="InterPro"/>
</dbReference>
<feature type="region of interest" description="Disordered" evidence="10">
    <location>
        <begin position="675"/>
        <end position="1086"/>
    </location>
</feature>
<comment type="similarity">
    <text evidence="2">Belongs to the shugoshin family.</text>
</comment>
<keyword evidence="6 9" id="KW-0175">Coiled coil</keyword>
<keyword evidence="4" id="KW-0132">Cell division</keyword>
<feature type="region of interest" description="Disordered" evidence="10">
    <location>
        <begin position="1"/>
        <end position="31"/>
    </location>
</feature>
<evidence type="ECO:0000256" key="3">
    <source>
        <dbReference type="ARBA" id="ARBA00022454"/>
    </source>
</evidence>
<protein>
    <recommendedName>
        <fullName evidence="11">Shugoshin C-terminal domain-containing protein</fullName>
    </recommendedName>
</protein>
<evidence type="ECO:0000256" key="6">
    <source>
        <dbReference type="ARBA" id="ARBA00023054"/>
    </source>
</evidence>
<feature type="compositionally biased region" description="Polar residues" evidence="10">
    <location>
        <begin position="988"/>
        <end position="1003"/>
    </location>
</feature>
<feature type="compositionally biased region" description="Polar residues" evidence="10">
    <location>
        <begin position="782"/>
        <end position="796"/>
    </location>
</feature>
<evidence type="ECO:0000256" key="8">
    <source>
        <dbReference type="ARBA" id="ARBA00023328"/>
    </source>
</evidence>
<feature type="compositionally biased region" description="Basic and acidic residues" evidence="10">
    <location>
        <begin position="797"/>
        <end position="806"/>
    </location>
</feature>
<feature type="compositionally biased region" description="Polar residues" evidence="10">
    <location>
        <begin position="723"/>
        <end position="739"/>
    </location>
</feature>
<feature type="compositionally biased region" description="Basic residues" evidence="10">
    <location>
        <begin position="303"/>
        <end position="313"/>
    </location>
</feature>
<dbReference type="AlphaFoldDB" id="A0A5C3ELE3"/>
<feature type="compositionally biased region" description="Low complexity" evidence="10">
    <location>
        <begin position="1066"/>
        <end position="1086"/>
    </location>
</feature>
<evidence type="ECO:0000259" key="11">
    <source>
        <dbReference type="Pfam" id="PF07557"/>
    </source>
</evidence>
<name>A0A5C3ELE3_9BASI</name>
<dbReference type="GO" id="GO:0051301">
    <property type="term" value="P:cell division"/>
    <property type="evidence" value="ECO:0007669"/>
    <property type="project" value="UniProtKB-KW"/>
</dbReference>
<evidence type="ECO:0000256" key="4">
    <source>
        <dbReference type="ARBA" id="ARBA00022618"/>
    </source>
</evidence>
<feature type="compositionally biased region" description="Polar residues" evidence="10">
    <location>
        <begin position="22"/>
        <end position="31"/>
    </location>
</feature>
<feature type="domain" description="Shugoshin C-terminal" evidence="11">
    <location>
        <begin position="498"/>
        <end position="517"/>
    </location>
</feature>
<feature type="compositionally biased region" description="Polar residues" evidence="10">
    <location>
        <begin position="216"/>
        <end position="230"/>
    </location>
</feature>
<dbReference type="Proteomes" id="UP000324022">
    <property type="component" value="Unassembled WGS sequence"/>
</dbReference>
<feature type="compositionally biased region" description="Low complexity" evidence="10">
    <location>
        <begin position="766"/>
        <end position="781"/>
    </location>
</feature>
<feature type="region of interest" description="Disordered" evidence="10">
    <location>
        <begin position="562"/>
        <end position="593"/>
    </location>
</feature>
<feature type="region of interest" description="Disordered" evidence="10">
    <location>
        <begin position="274"/>
        <end position="357"/>
    </location>
</feature>
<proteinExistence type="inferred from homology"/>
<dbReference type="OrthoDB" id="5394106at2759"/>
<keyword evidence="7" id="KW-0131">Cell cycle</keyword>
<dbReference type="EMBL" id="OOIN01000034">
    <property type="protein sequence ID" value="SPO30567.1"/>
    <property type="molecule type" value="Genomic_DNA"/>
</dbReference>
<organism evidence="12 13">
    <name type="scientific">Ustilago trichophora</name>
    <dbReference type="NCBI Taxonomy" id="86804"/>
    <lineage>
        <taxon>Eukaryota</taxon>
        <taxon>Fungi</taxon>
        <taxon>Dikarya</taxon>
        <taxon>Basidiomycota</taxon>
        <taxon>Ustilaginomycotina</taxon>
        <taxon>Ustilaginomycetes</taxon>
        <taxon>Ustilaginales</taxon>
        <taxon>Ustilaginaceae</taxon>
        <taxon>Ustilago</taxon>
    </lineage>
</organism>
<feature type="region of interest" description="Disordered" evidence="10">
    <location>
        <begin position="512"/>
        <end position="548"/>
    </location>
</feature>
<evidence type="ECO:0000313" key="13">
    <source>
        <dbReference type="Proteomes" id="UP000324022"/>
    </source>
</evidence>
<keyword evidence="5" id="KW-0159">Chromosome partition</keyword>
<accession>A0A5C3ELE3</accession>
<dbReference type="Pfam" id="PF07557">
    <property type="entry name" value="Shugoshin_C"/>
    <property type="match status" value="1"/>
</dbReference>
<feature type="region of interest" description="Disordered" evidence="10">
    <location>
        <begin position="1132"/>
        <end position="1201"/>
    </location>
</feature>
<feature type="compositionally biased region" description="Low complexity" evidence="10">
    <location>
        <begin position="881"/>
        <end position="901"/>
    </location>
</feature>
<keyword evidence="8" id="KW-0137">Centromere</keyword>
<evidence type="ECO:0000256" key="9">
    <source>
        <dbReference type="SAM" id="Coils"/>
    </source>
</evidence>
<feature type="region of interest" description="Disordered" evidence="10">
    <location>
        <begin position="419"/>
        <end position="467"/>
    </location>
</feature>
<feature type="compositionally biased region" description="Polar residues" evidence="10">
    <location>
        <begin position="318"/>
        <end position="345"/>
    </location>
</feature>
<keyword evidence="13" id="KW-1185">Reference proteome</keyword>
<feature type="coiled-coil region" evidence="9">
    <location>
        <begin position="59"/>
        <end position="93"/>
    </location>
</feature>
<evidence type="ECO:0000256" key="7">
    <source>
        <dbReference type="ARBA" id="ARBA00023306"/>
    </source>
</evidence>
<comment type="subcellular location">
    <subcellularLocation>
        <location evidence="1">Chromosome</location>
        <location evidence="1">Centromere</location>
    </subcellularLocation>
</comment>
<feature type="region of interest" description="Disordered" evidence="10">
    <location>
        <begin position="213"/>
        <end position="247"/>
    </location>
</feature>
<feature type="compositionally biased region" description="Polar residues" evidence="10">
    <location>
        <begin position="1027"/>
        <end position="1037"/>
    </location>
</feature>
<dbReference type="PANTHER" id="PTHR21577">
    <property type="entry name" value="SHUGOSHIN"/>
    <property type="match status" value="1"/>
</dbReference>
<feature type="compositionally biased region" description="Basic and acidic residues" evidence="10">
    <location>
        <begin position="1"/>
        <end position="10"/>
    </location>
</feature>
<dbReference type="InterPro" id="IPR038889">
    <property type="entry name" value="Shugoshin1/2"/>
</dbReference>
<feature type="compositionally biased region" description="Low complexity" evidence="10">
    <location>
        <begin position="1004"/>
        <end position="1021"/>
    </location>
</feature>
<feature type="compositionally biased region" description="Polar residues" evidence="10">
    <location>
        <begin position="274"/>
        <end position="301"/>
    </location>
</feature>
<dbReference type="PANTHER" id="PTHR21577:SF3">
    <property type="entry name" value="SHUGOSHIN 1-RELATED"/>
    <property type="match status" value="1"/>
</dbReference>
<dbReference type="InterPro" id="IPR011515">
    <property type="entry name" value="Shugoshin_C"/>
</dbReference>
<feature type="compositionally biased region" description="Polar residues" evidence="10">
    <location>
        <begin position="904"/>
        <end position="916"/>
    </location>
</feature>
<feature type="compositionally biased region" description="Low complexity" evidence="10">
    <location>
        <begin position="840"/>
        <end position="860"/>
    </location>
</feature>
<evidence type="ECO:0000256" key="1">
    <source>
        <dbReference type="ARBA" id="ARBA00004584"/>
    </source>
</evidence>
<feature type="compositionally biased region" description="Polar residues" evidence="10">
    <location>
        <begin position="1054"/>
        <end position="1065"/>
    </location>
</feature>
<evidence type="ECO:0000256" key="2">
    <source>
        <dbReference type="ARBA" id="ARBA00010845"/>
    </source>
</evidence>
<evidence type="ECO:0000256" key="10">
    <source>
        <dbReference type="SAM" id="MobiDB-lite"/>
    </source>
</evidence>
<evidence type="ECO:0000313" key="12">
    <source>
        <dbReference type="EMBL" id="SPO30567.1"/>
    </source>
</evidence>
<feature type="compositionally biased region" description="Polar residues" evidence="10">
    <location>
        <begin position="868"/>
        <end position="880"/>
    </location>
</feature>
<feature type="compositionally biased region" description="Low complexity" evidence="10">
    <location>
        <begin position="684"/>
        <end position="708"/>
    </location>
</feature>
<dbReference type="GO" id="GO:0000775">
    <property type="term" value="C:chromosome, centromeric region"/>
    <property type="evidence" value="ECO:0007669"/>
    <property type="project" value="UniProtKB-SubCell"/>
</dbReference>
<keyword evidence="3" id="KW-0158">Chromosome</keyword>
<gene>
    <name evidence="12" type="ORF">UTRI_05184</name>
</gene>